<dbReference type="SUPFAM" id="SSF81383">
    <property type="entry name" value="F-box domain"/>
    <property type="match status" value="1"/>
</dbReference>
<dbReference type="PROSITE" id="PS50181">
    <property type="entry name" value="FBOX"/>
    <property type="match status" value="1"/>
</dbReference>
<dbReference type="OrthoDB" id="101791at2759"/>
<sequence length="506" mass="56339">MKLRLRSFESKETLKIEIPNSSTLLQLRQILSQTLPNSPSPASIRLSLNRNDDIQSDGADTLLSLGIASGDLIYFSVEDPAPATASIYPITLSRVTDSTPTPRSNHPECSNPQITLPEADDSDCVMLDSQKRQTLGTDASDMEVDDDGIEIDGMGNELDDVVDRSFSVPGFLRKVFAAELGDDAGRDHKLIVIAVHAVMLESGFVGFDERGNAVVDGFQLRNEWPSGLFRVSLSYTLPESIVGSDEAIKRVVLKFQNLGNYLNVYGTLDNGSSAKGGLHFGVRLNEEELVPFLNVVWANCGAVENVGGENGESSGISPEKEVFRFWRTVKDNLALPLLIDLCEEASLELPPCFVRLPSELKLKILESLPGVDVARASCVCSELRYMGSSDDLWKTKFCEEFVIEMKEANMSWKKAFATAWSRWEGCRRLANRVRASPYWPVPNWPQPRRRRYPNPLMFQRVARFPGDKLPHGDDPLIRRHVPVNPHPMRSFSPQCNLGNRGGRFLD</sequence>
<gene>
    <name evidence="4" type="ORF">SASPL_134273</name>
</gene>
<feature type="domain" description="F-box" evidence="3">
    <location>
        <begin position="350"/>
        <end position="396"/>
    </location>
</feature>
<dbReference type="InterPro" id="IPR036047">
    <property type="entry name" value="F-box-like_dom_sf"/>
</dbReference>
<dbReference type="InterPro" id="IPR029071">
    <property type="entry name" value="Ubiquitin-like_domsf"/>
</dbReference>
<evidence type="ECO:0000259" key="3">
    <source>
        <dbReference type="PROSITE" id="PS50181"/>
    </source>
</evidence>
<protein>
    <recommendedName>
        <fullName evidence="6">F-box domain-containing protein</fullName>
    </recommendedName>
</protein>
<evidence type="ECO:0000313" key="4">
    <source>
        <dbReference type="EMBL" id="KAG6406666.1"/>
    </source>
</evidence>
<evidence type="ECO:0000256" key="1">
    <source>
        <dbReference type="SAM" id="MobiDB-lite"/>
    </source>
</evidence>
<reference evidence="4" key="2">
    <citation type="submission" date="2020-08" db="EMBL/GenBank/DDBJ databases">
        <title>Plant Genome Project.</title>
        <authorList>
            <person name="Zhang R.-G."/>
        </authorList>
    </citation>
    <scope>NUCLEOTIDE SEQUENCE</scope>
    <source>
        <strain evidence="4">Huo1</strain>
        <tissue evidence="4">Leaf</tissue>
    </source>
</reference>
<dbReference type="Pfam" id="PF12937">
    <property type="entry name" value="F-box-like"/>
    <property type="match status" value="1"/>
</dbReference>
<feature type="compositionally biased region" description="Polar residues" evidence="1">
    <location>
        <begin position="96"/>
        <end position="114"/>
    </location>
</feature>
<feature type="region of interest" description="Disordered" evidence="1">
    <location>
        <begin position="96"/>
        <end position="120"/>
    </location>
</feature>
<dbReference type="SMART" id="SM00256">
    <property type="entry name" value="FBOX"/>
    <property type="match status" value="1"/>
</dbReference>
<evidence type="ECO:0008006" key="6">
    <source>
        <dbReference type="Google" id="ProtNLM"/>
    </source>
</evidence>
<dbReference type="CDD" id="cd22165">
    <property type="entry name" value="F-box_AtSKIP22-like"/>
    <property type="match status" value="1"/>
</dbReference>
<reference evidence="4" key="1">
    <citation type="submission" date="2018-01" db="EMBL/GenBank/DDBJ databases">
        <authorList>
            <person name="Mao J.F."/>
        </authorList>
    </citation>
    <scope>NUCLEOTIDE SEQUENCE</scope>
    <source>
        <strain evidence="4">Huo1</strain>
        <tissue evidence="4">Leaf</tissue>
    </source>
</reference>
<keyword evidence="5" id="KW-1185">Reference proteome</keyword>
<comment type="caution">
    <text evidence="4">The sequence shown here is derived from an EMBL/GenBank/DDBJ whole genome shotgun (WGS) entry which is preliminary data.</text>
</comment>
<dbReference type="Gene3D" id="3.40.1000.30">
    <property type="match status" value="1"/>
</dbReference>
<dbReference type="PANTHER" id="PTHR47602:SF2">
    <property type="entry name" value="F-BOX PROTEIN SKIP22"/>
    <property type="match status" value="1"/>
</dbReference>
<organism evidence="4">
    <name type="scientific">Salvia splendens</name>
    <name type="common">Scarlet sage</name>
    <dbReference type="NCBI Taxonomy" id="180675"/>
    <lineage>
        <taxon>Eukaryota</taxon>
        <taxon>Viridiplantae</taxon>
        <taxon>Streptophyta</taxon>
        <taxon>Embryophyta</taxon>
        <taxon>Tracheophyta</taxon>
        <taxon>Spermatophyta</taxon>
        <taxon>Magnoliopsida</taxon>
        <taxon>eudicotyledons</taxon>
        <taxon>Gunneridae</taxon>
        <taxon>Pentapetalae</taxon>
        <taxon>asterids</taxon>
        <taxon>lamiids</taxon>
        <taxon>Lamiales</taxon>
        <taxon>Lamiaceae</taxon>
        <taxon>Nepetoideae</taxon>
        <taxon>Mentheae</taxon>
        <taxon>Salviinae</taxon>
        <taxon>Salvia</taxon>
        <taxon>Salvia subgen. Calosphace</taxon>
        <taxon>core Calosphace</taxon>
    </lineage>
</organism>
<dbReference type="InterPro" id="IPR001810">
    <property type="entry name" value="F-box_dom"/>
</dbReference>
<proteinExistence type="predicted"/>
<dbReference type="InterPro" id="IPR000626">
    <property type="entry name" value="Ubiquitin-like_dom"/>
</dbReference>
<dbReference type="Gene3D" id="3.10.20.90">
    <property type="entry name" value="Phosphatidylinositol 3-kinase Catalytic Subunit, Chain A, domain 1"/>
    <property type="match status" value="1"/>
</dbReference>
<dbReference type="SUPFAM" id="SSF54236">
    <property type="entry name" value="Ubiquitin-like"/>
    <property type="match status" value="1"/>
</dbReference>
<dbReference type="PANTHER" id="PTHR47602">
    <property type="entry name" value="F-BOX PROTEIN SKIP22"/>
    <property type="match status" value="1"/>
</dbReference>
<dbReference type="PROSITE" id="PS50053">
    <property type="entry name" value="UBIQUITIN_2"/>
    <property type="match status" value="1"/>
</dbReference>
<dbReference type="Proteomes" id="UP000298416">
    <property type="component" value="Unassembled WGS sequence"/>
</dbReference>
<dbReference type="AlphaFoldDB" id="A0A8X8X7C4"/>
<evidence type="ECO:0000313" key="5">
    <source>
        <dbReference type="Proteomes" id="UP000298416"/>
    </source>
</evidence>
<name>A0A8X8X7C4_SALSN</name>
<dbReference type="EMBL" id="PNBA02000012">
    <property type="protein sequence ID" value="KAG6406666.1"/>
    <property type="molecule type" value="Genomic_DNA"/>
</dbReference>
<evidence type="ECO:0000259" key="2">
    <source>
        <dbReference type="PROSITE" id="PS50053"/>
    </source>
</evidence>
<dbReference type="Gene3D" id="1.20.1280.50">
    <property type="match status" value="1"/>
</dbReference>
<accession>A0A8X8X7C4</accession>
<feature type="domain" description="Ubiquitin-like" evidence="2">
    <location>
        <begin position="1"/>
        <end position="82"/>
    </location>
</feature>